<gene>
    <name evidence="2" type="ORF">GCM10011398_24190</name>
</gene>
<dbReference type="SUPFAM" id="SSF55154">
    <property type="entry name" value="CYTH-like phosphatases"/>
    <property type="match status" value="1"/>
</dbReference>
<dbReference type="InterPro" id="IPR023577">
    <property type="entry name" value="CYTH_domain"/>
</dbReference>
<protein>
    <submittedName>
        <fullName evidence="2">CYTH domain-containing protein</fullName>
    </submittedName>
</protein>
<dbReference type="PROSITE" id="PS51707">
    <property type="entry name" value="CYTH"/>
    <property type="match status" value="1"/>
</dbReference>
<dbReference type="AlphaFoldDB" id="A0A917M580"/>
<dbReference type="CDD" id="cd07762">
    <property type="entry name" value="CYTH-like_Pase_1"/>
    <property type="match status" value="1"/>
</dbReference>
<reference evidence="2" key="2">
    <citation type="submission" date="2020-09" db="EMBL/GenBank/DDBJ databases">
        <authorList>
            <person name="Sun Q."/>
            <person name="Zhou Y."/>
        </authorList>
    </citation>
    <scope>NUCLEOTIDE SEQUENCE</scope>
    <source>
        <strain evidence="2">CGMCC 1.12754</strain>
    </source>
</reference>
<keyword evidence="3" id="KW-1185">Reference proteome</keyword>
<dbReference type="RefSeq" id="WP_188455651.1">
    <property type="nucleotide sequence ID" value="NZ_BMFR01000010.1"/>
</dbReference>
<sequence>MTQEIEIEYKNILTKDEFEACLHRYPFPESGVKQTNYYFETSDFSLKEHGCALRIREKNGKFVLTLKEPHPNGLLETHEPLSKEEAHEMINGKIVKRDTINNQLQNKNIAMTEIVYCGKLITVRREINYENVLLVLDYSMYNEAADYELEIEAPTEDIGKNFMNNFLAKNNINKRDTPTKIERFFASLASR</sequence>
<feature type="domain" description="CYTH" evidence="1">
    <location>
        <begin position="4"/>
        <end position="191"/>
    </location>
</feature>
<evidence type="ECO:0000313" key="2">
    <source>
        <dbReference type="EMBL" id="GGG78152.1"/>
    </source>
</evidence>
<evidence type="ECO:0000313" key="3">
    <source>
        <dbReference type="Proteomes" id="UP000622860"/>
    </source>
</evidence>
<dbReference type="Gene3D" id="2.40.320.10">
    <property type="entry name" value="Hypothetical Protein Pfu-838710-001"/>
    <property type="match status" value="1"/>
</dbReference>
<reference evidence="2" key="1">
    <citation type="journal article" date="2014" name="Int. J. Syst. Evol. Microbiol.">
        <title>Complete genome sequence of Corynebacterium casei LMG S-19264T (=DSM 44701T), isolated from a smear-ripened cheese.</title>
        <authorList>
            <consortium name="US DOE Joint Genome Institute (JGI-PGF)"/>
            <person name="Walter F."/>
            <person name="Albersmeier A."/>
            <person name="Kalinowski J."/>
            <person name="Ruckert C."/>
        </authorList>
    </citation>
    <scope>NUCLEOTIDE SEQUENCE</scope>
    <source>
        <strain evidence="2">CGMCC 1.12754</strain>
    </source>
</reference>
<dbReference type="Proteomes" id="UP000622860">
    <property type="component" value="Unassembled WGS sequence"/>
</dbReference>
<organism evidence="2 3">
    <name type="scientific">Virgibacillus oceani</name>
    <dbReference type="NCBI Taxonomy" id="1479511"/>
    <lineage>
        <taxon>Bacteria</taxon>
        <taxon>Bacillati</taxon>
        <taxon>Bacillota</taxon>
        <taxon>Bacilli</taxon>
        <taxon>Bacillales</taxon>
        <taxon>Bacillaceae</taxon>
        <taxon>Virgibacillus</taxon>
    </lineage>
</organism>
<proteinExistence type="predicted"/>
<comment type="caution">
    <text evidence="2">The sequence shown here is derived from an EMBL/GenBank/DDBJ whole genome shotgun (WGS) entry which is preliminary data.</text>
</comment>
<evidence type="ECO:0000259" key="1">
    <source>
        <dbReference type="PROSITE" id="PS51707"/>
    </source>
</evidence>
<dbReference type="SMART" id="SM01118">
    <property type="entry name" value="CYTH"/>
    <property type="match status" value="1"/>
</dbReference>
<dbReference type="PIRSF" id="PIRSF012526">
    <property type="entry name" value="CYTH_UCP012526"/>
    <property type="match status" value="1"/>
</dbReference>
<dbReference type="InterPro" id="IPR033469">
    <property type="entry name" value="CYTH-like_dom_sf"/>
</dbReference>
<dbReference type="Pfam" id="PF01928">
    <property type="entry name" value="CYTH"/>
    <property type="match status" value="1"/>
</dbReference>
<dbReference type="InterPro" id="IPR009195">
    <property type="entry name" value="Uncharacterised_YjbK"/>
</dbReference>
<accession>A0A917M580</accession>
<dbReference type="EMBL" id="BMFR01000010">
    <property type="protein sequence ID" value="GGG78152.1"/>
    <property type="molecule type" value="Genomic_DNA"/>
</dbReference>
<name>A0A917M580_9BACI</name>